<organism evidence="1 2">
    <name type="scientific">Niabella ginsengisoli</name>
    <dbReference type="NCBI Taxonomy" id="522298"/>
    <lineage>
        <taxon>Bacteria</taxon>
        <taxon>Pseudomonadati</taxon>
        <taxon>Bacteroidota</taxon>
        <taxon>Chitinophagia</taxon>
        <taxon>Chitinophagales</taxon>
        <taxon>Chitinophagaceae</taxon>
        <taxon>Niabella</taxon>
    </lineage>
</organism>
<dbReference type="CDD" id="cd00754">
    <property type="entry name" value="Ubl_MoaD"/>
    <property type="match status" value="1"/>
</dbReference>
<name>A0ABS9SJM3_9BACT</name>
<dbReference type="RefSeq" id="WP_240830226.1">
    <property type="nucleotide sequence ID" value="NZ_JAKWBL010000002.1"/>
</dbReference>
<comment type="caution">
    <text evidence="1">The sequence shown here is derived from an EMBL/GenBank/DDBJ whole genome shotgun (WGS) entry which is preliminary data.</text>
</comment>
<accession>A0ABS9SJM3</accession>
<dbReference type="EMBL" id="JAKWBL010000002">
    <property type="protein sequence ID" value="MCH5598559.1"/>
    <property type="molecule type" value="Genomic_DNA"/>
</dbReference>
<proteinExistence type="predicted"/>
<evidence type="ECO:0000313" key="2">
    <source>
        <dbReference type="Proteomes" id="UP001202248"/>
    </source>
</evidence>
<dbReference type="Pfam" id="PF02597">
    <property type="entry name" value="ThiS"/>
    <property type="match status" value="1"/>
</dbReference>
<dbReference type="Proteomes" id="UP001202248">
    <property type="component" value="Unassembled WGS sequence"/>
</dbReference>
<reference evidence="1 2" key="1">
    <citation type="submission" date="2022-02" db="EMBL/GenBank/DDBJ databases">
        <authorList>
            <person name="Min J."/>
        </authorList>
    </citation>
    <scope>NUCLEOTIDE SEQUENCE [LARGE SCALE GENOMIC DNA]</scope>
    <source>
        <strain evidence="1 2">GR10-1</strain>
    </source>
</reference>
<dbReference type="SUPFAM" id="SSF54285">
    <property type="entry name" value="MoaD/ThiS"/>
    <property type="match status" value="1"/>
</dbReference>
<dbReference type="InterPro" id="IPR003749">
    <property type="entry name" value="ThiS/MoaD-like"/>
</dbReference>
<dbReference type="Gene3D" id="3.10.20.30">
    <property type="match status" value="1"/>
</dbReference>
<evidence type="ECO:0000313" key="1">
    <source>
        <dbReference type="EMBL" id="MCH5598559.1"/>
    </source>
</evidence>
<protein>
    <submittedName>
        <fullName evidence="1">MoaD/ThiS family protein</fullName>
    </submittedName>
</protein>
<sequence length="76" mass="8383">MTINVLFFGPLAEIVGNAIEMPVVSTLHELEQKLFEQFPLLKDKKYALSVNEKIVSGNVDLEEGFTIAFLPPFSGG</sequence>
<dbReference type="InterPro" id="IPR016155">
    <property type="entry name" value="Mopterin_synth/thiamin_S_b"/>
</dbReference>
<keyword evidence="2" id="KW-1185">Reference proteome</keyword>
<gene>
    <name evidence="1" type="ORF">MKP09_11885</name>
</gene>
<dbReference type="InterPro" id="IPR012675">
    <property type="entry name" value="Beta-grasp_dom_sf"/>
</dbReference>